<dbReference type="InterPro" id="IPR001853">
    <property type="entry name" value="DSBA-like_thioredoxin_dom"/>
</dbReference>
<comment type="caution">
    <text evidence="2">The sequence shown here is derived from an EMBL/GenBank/DDBJ whole genome shotgun (WGS) entry which is preliminary data.</text>
</comment>
<dbReference type="Pfam" id="PF01323">
    <property type="entry name" value="DSBA"/>
    <property type="match status" value="1"/>
</dbReference>
<evidence type="ECO:0000313" key="3">
    <source>
        <dbReference type="Proteomes" id="UP000579281"/>
    </source>
</evidence>
<accession>A0A841L1N7</accession>
<evidence type="ECO:0000259" key="1">
    <source>
        <dbReference type="Pfam" id="PF01323"/>
    </source>
</evidence>
<organism evidence="2 3">
    <name type="scientific">Anaerosolibacter carboniphilus</name>
    <dbReference type="NCBI Taxonomy" id="1417629"/>
    <lineage>
        <taxon>Bacteria</taxon>
        <taxon>Bacillati</taxon>
        <taxon>Bacillota</taxon>
        <taxon>Clostridia</taxon>
        <taxon>Peptostreptococcales</taxon>
        <taxon>Thermotaleaceae</taxon>
        <taxon>Anaerosolibacter</taxon>
    </lineage>
</organism>
<dbReference type="Gene3D" id="3.40.30.10">
    <property type="entry name" value="Glutaredoxin"/>
    <property type="match status" value="1"/>
</dbReference>
<dbReference type="Proteomes" id="UP000579281">
    <property type="component" value="Unassembled WGS sequence"/>
</dbReference>
<dbReference type="AlphaFoldDB" id="A0A841L1N7"/>
<reference evidence="2 3" key="1">
    <citation type="submission" date="2020-08" db="EMBL/GenBank/DDBJ databases">
        <title>Genomic Encyclopedia of Type Strains, Phase IV (KMG-IV): sequencing the most valuable type-strain genomes for metagenomic binning, comparative biology and taxonomic classification.</title>
        <authorList>
            <person name="Goeker M."/>
        </authorList>
    </citation>
    <scope>NUCLEOTIDE SEQUENCE [LARGE SCALE GENOMIC DNA]</scope>
    <source>
        <strain evidence="2 3">DSM 103526</strain>
    </source>
</reference>
<gene>
    <name evidence="2" type="ORF">HNQ80_002374</name>
</gene>
<feature type="domain" description="DSBA-like thioredoxin" evidence="1">
    <location>
        <begin position="5"/>
        <end position="191"/>
    </location>
</feature>
<dbReference type="SUPFAM" id="SSF52833">
    <property type="entry name" value="Thioredoxin-like"/>
    <property type="match status" value="1"/>
</dbReference>
<dbReference type="EMBL" id="JACHEN010000013">
    <property type="protein sequence ID" value="MBB6216275.1"/>
    <property type="molecule type" value="Genomic_DNA"/>
</dbReference>
<sequence>MRYLSFIFDYICPYCYVMIPEIKRLEETQGFVVDWIPMEIYSDTPIEGVSLMEYLGPRKVVKSARLLEELATTKDIPFYLPEKLYNTKLVNLLTAYGRSWVDQGELIDEIFRRVFVYNENISDHNVVYKICLNLGVSYHDFMEHVRKESFKETTKRWEMIVQNQRIDMVPTLLEGDRMIHQGVCSYDELVKMLK</sequence>
<dbReference type="InterPro" id="IPR036249">
    <property type="entry name" value="Thioredoxin-like_sf"/>
</dbReference>
<dbReference type="GO" id="GO:0016491">
    <property type="term" value="F:oxidoreductase activity"/>
    <property type="evidence" value="ECO:0007669"/>
    <property type="project" value="InterPro"/>
</dbReference>
<evidence type="ECO:0000313" key="2">
    <source>
        <dbReference type="EMBL" id="MBB6216275.1"/>
    </source>
</evidence>
<proteinExistence type="predicted"/>
<name>A0A841L1N7_9FIRM</name>
<dbReference type="GO" id="GO:0016853">
    <property type="term" value="F:isomerase activity"/>
    <property type="evidence" value="ECO:0007669"/>
    <property type="project" value="UniProtKB-KW"/>
</dbReference>
<keyword evidence="2" id="KW-0413">Isomerase</keyword>
<keyword evidence="3" id="KW-1185">Reference proteome</keyword>
<dbReference type="RefSeq" id="WP_184310810.1">
    <property type="nucleotide sequence ID" value="NZ_JACHEN010000013.1"/>
</dbReference>
<protein>
    <submittedName>
        <fullName evidence="2">Putative DsbA family dithiol-disulfide isomerase</fullName>
    </submittedName>
</protein>